<dbReference type="EMBL" id="CM042019">
    <property type="protein sequence ID" value="KAI3823044.1"/>
    <property type="molecule type" value="Genomic_DNA"/>
</dbReference>
<evidence type="ECO:0000313" key="1">
    <source>
        <dbReference type="EMBL" id="KAI3823044.1"/>
    </source>
</evidence>
<name>A0ACB9JSN5_9ASTR</name>
<dbReference type="Proteomes" id="UP001056120">
    <property type="component" value="Linkage Group LG02"/>
</dbReference>
<comment type="caution">
    <text evidence="1">The sequence shown here is derived from an EMBL/GenBank/DDBJ whole genome shotgun (WGS) entry which is preliminary data.</text>
</comment>
<evidence type="ECO:0000313" key="2">
    <source>
        <dbReference type="Proteomes" id="UP001056120"/>
    </source>
</evidence>
<proteinExistence type="predicted"/>
<keyword evidence="2" id="KW-1185">Reference proteome</keyword>
<gene>
    <name evidence="1" type="ORF">L1987_04470</name>
</gene>
<reference evidence="1 2" key="2">
    <citation type="journal article" date="2022" name="Mol. Ecol. Resour.">
        <title>The genomes of chicory, endive, great burdock and yacon provide insights into Asteraceae paleo-polyploidization history and plant inulin production.</title>
        <authorList>
            <person name="Fan W."/>
            <person name="Wang S."/>
            <person name="Wang H."/>
            <person name="Wang A."/>
            <person name="Jiang F."/>
            <person name="Liu H."/>
            <person name="Zhao H."/>
            <person name="Xu D."/>
            <person name="Zhang Y."/>
        </authorList>
    </citation>
    <scope>NUCLEOTIDE SEQUENCE [LARGE SCALE GENOMIC DNA]</scope>
    <source>
        <strain evidence="2">cv. Yunnan</strain>
        <tissue evidence="1">Leaves</tissue>
    </source>
</reference>
<reference evidence="2" key="1">
    <citation type="journal article" date="2022" name="Mol. Ecol. Resour.">
        <title>The genomes of chicory, endive, great burdock and yacon provide insights into Asteraceae palaeo-polyploidization history and plant inulin production.</title>
        <authorList>
            <person name="Fan W."/>
            <person name="Wang S."/>
            <person name="Wang H."/>
            <person name="Wang A."/>
            <person name="Jiang F."/>
            <person name="Liu H."/>
            <person name="Zhao H."/>
            <person name="Xu D."/>
            <person name="Zhang Y."/>
        </authorList>
    </citation>
    <scope>NUCLEOTIDE SEQUENCE [LARGE SCALE GENOMIC DNA]</scope>
    <source>
        <strain evidence="2">cv. Yunnan</strain>
    </source>
</reference>
<sequence length="261" mass="29558">MVLLKVSPWKGVVRFGKKGKLAPRYVGPFKILERVGQVAYKLDLPSELNNVHPTFHVSNLKKCLGDENLHIPLDEVRIDEKMHFVEKPVEIMDREVKKLKRSRIPIVKVRWEFKRGPEFTWEREDQMKTKAVPCTSTAAKGMSELVFPMRTKGPDQLVSPTYESPDLVGGREPTPRIRARQAFFIGWPSCQGDGDEEVDYGNSGRKGGNLKKDGSACAGDSYCPAYMPCMAFEPCILTNIRIKFWCPACLLNLSLWPSCLL</sequence>
<accession>A0ACB9JSN5</accession>
<protein>
    <submittedName>
        <fullName evidence="1">Uncharacterized protein</fullName>
    </submittedName>
</protein>
<organism evidence="1 2">
    <name type="scientific">Smallanthus sonchifolius</name>
    <dbReference type="NCBI Taxonomy" id="185202"/>
    <lineage>
        <taxon>Eukaryota</taxon>
        <taxon>Viridiplantae</taxon>
        <taxon>Streptophyta</taxon>
        <taxon>Embryophyta</taxon>
        <taxon>Tracheophyta</taxon>
        <taxon>Spermatophyta</taxon>
        <taxon>Magnoliopsida</taxon>
        <taxon>eudicotyledons</taxon>
        <taxon>Gunneridae</taxon>
        <taxon>Pentapetalae</taxon>
        <taxon>asterids</taxon>
        <taxon>campanulids</taxon>
        <taxon>Asterales</taxon>
        <taxon>Asteraceae</taxon>
        <taxon>Asteroideae</taxon>
        <taxon>Heliantheae alliance</taxon>
        <taxon>Millerieae</taxon>
        <taxon>Smallanthus</taxon>
    </lineage>
</organism>